<keyword evidence="3" id="KW-1003">Cell membrane</keyword>
<dbReference type="InterPro" id="IPR036259">
    <property type="entry name" value="MFS_trans_sf"/>
</dbReference>
<feature type="transmembrane region" description="Helical" evidence="9">
    <location>
        <begin position="293"/>
        <end position="311"/>
    </location>
</feature>
<evidence type="ECO:0000256" key="6">
    <source>
        <dbReference type="ARBA" id="ARBA00022989"/>
    </source>
</evidence>
<dbReference type="PANTHER" id="PTHR48021">
    <property type="match status" value="1"/>
</dbReference>
<dbReference type="GO" id="GO:0005886">
    <property type="term" value="C:plasma membrane"/>
    <property type="evidence" value="ECO:0007669"/>
    <property type="project" value="UniProtKB-SubCell"/>
</dbReference>
<comment type="subcellular location">
    <subcellularLocation>
        <location evidence="1">Cell membrane</location>
        <topology evidence="1">Multi-pass membrane protein</topology>
    </subcellularLocation>
</comment>
<feature type="transmembrane region" description="Helical" evidence="9">
    <location>
        <begin position="86"/>
        <end position="105"/>
    </location>
</feature>
<dbReference type="EMBL" id="OV121133">
    <property type="protein sequence ID" value="CAH0550186.1"/>
    <property type="molecule type" value="Genomic_DNA"/>
</dbReference>
<dbReference type="Proteomes" id="UP001154078">
    <property type="component" value="Chromosome 2"/>
</dbReference>
<reference evidence="11" key="1">
    <citation type="submission" date="2021-12" db="EMBL/GenBank/DDBJ databases">
        <authorList>
            <person name="King R."/>
        </authorList>
    </citation>
    <scope>NUCLEOTIDE SEQUENCE</scope>
</reference>
<evidence type="ECO:0000256" key="2">
    <source>
        <dbReference type="ARBA" id="ARBA00022448"/>
    </source>
</evidence>
<evidence type="ECO:0000313" key="12">
    <source>
        <dbReference type="Proteomes" id="UP001154078"/>
    </source>
</evidence>
<dbReference type="AlphaFoldDB" id="A0A9P0AWT2"/>
<feature type="transmembrane region" description="Helical" evidence="9">
    <location>
        <begin position="169"/>
        <end position="190"/>
    </location>
</feature>
<dbReference type="FunFam" id="1.20.1250.20:FF:000218">
    <property type="entry name" value="facilitated trehalose transporter Tret1"/>
    <property type="match status" value="1"/>
</dbReference>
<feature type="transmembrane region" description="Helical" evidence="9">
    <location>
        <begin position="56"/>
        <end position="79"/>
    </location>
</feature>
<feature type="transmembrane region" description="Helical" evidence="9">
    <location>
        <begin position="352"/>
        <end position="376"/>
    </location>
</feature>
<keyword evidence="5 9" id="KW-0812">Transmembrane</keyword>
<keyword evidence="2" id="KW-0813">Transport</keyword>
<dbReference type="InterPro" id="IPR005828">
    <property type="entry name" value="MFS_sugar_transport-like"/>
</dbReference>
<dbReference type="PANTHER" id="PTHR48021:SF47">
    <property type="entry name" value="GH17672P"/>
    <property type="match status" value="1"/>
</dbReference>
<accession>A0A9P0AWT2</accession>
<keyword evidence="8" id="KW-0325">Glycoprotein</keyword>
<dbReference type="Pfam" id="PF00083">
    <property type="entry name" value="Sugar_tr"/>
    <property type="match status" value="1"/>
</dbReference>
<evidence type="ECO:0000256" key="5">
    <source>
        <dbReference type="ARBA" id="ARBA00022692"/>
    </source>
</evidence>
<feature type="transmembrane region" description="Helical" evidence="9">
    <location>
        <begin position="252"/>
        <end position="273"/>
    </location>
</feature>
<dbReference type="EMBL" id="OV121133">
    <property type="protein sequence ID" value="CAH0550187.1"/>
    <property type="molecule type" value="Genomic_DNA"/>
</dbReference>
<evidence type="ECO:0000256" key="7">
    <source>
        <dbReference type="ARBA" id="ARBA00023136"/>
    </source>
</evidence>
<feature type="transmembrane region" description="Helical" evidence="9">
    <location>
        <begin position="388"/>
        <end position="408"/>
    </location>
</feature>
<dbReference type="InterPro" id="IPR003663">
    <property type="entry name" value="Sugar/inositol_transpt"/>
</dbReference>
<feature type="transmembrane region" description="Helical" evidence="9">
    <location>
        <begin position="111"/>
        <end position="131"/>
    </location>
</feature>
<dbReference type="OrthoDB" id="4142200at2759"/>
<keyword evidence="7 9" id="KW-0472">Membrane</keyword>
<dbReference type="PROSITE" id="PS50850">
    <property type="entry name" value="MFS"/>
    <property type="match status" value="1"/>
</dbReference>
<feature type="transmembrane region" description="Helical" evidence="9">
    <location>
        <begin position="420"/>
        <end position="439"/>
    </location>
</feature>
<dbReference type="Gene3D" id="1.20.1250.20">
    <property type="entry name" value="MFS general substrate transporter like domains"/>
    <property type="match status" value="1"/>
</dbReference>
<keyword evidence="6 9" id="KW-1133">Transmembrane helix</keyword>
<proteinExistence type="predicted"/>
<dbReference type="PRINTS" id="PR00171">
    <property type="entry name" value="SUGRTRNSPORT"/>
</dbReference>
<evidence type="ECO:0000256" key="1">
    <source>
        <dbReference type="ARBA" id="ARBA00004651"/>
    </source>
</evidence>
<evidence type="ECO:0000256" key="9">
    <source>
        <dbReference type="SAM" id="Phobius"/>
    </source>
</evidence>
<evidence type="ECO:0000256" key="4">
    <source>
        <dbReference type="ARBA" id="ARBA00022597"/>
    </source>
</evidence>
<sequence length="475" mass="52423">MTVRVCETKFIYILVAIVNIVSISVGTSISWPSSQLSKLQKSDENPLGRAISENEASWITSLYTIGGIVGPLIFGYLNAKIGQRKTLIVLAVPFIVPYLVFAFATDISLYYAGRFLLGIGIASMFSISTLYIAEIADNANRGLLSSATMFFISIGSLFSYCLGPYTSPMVFNLVLAIIPSIYLVLIIILVPESPHYQIKRGDIKGATKSLEIIRGYTGDRITKEMDDIQKCSDQNNEKGRIIDLFSTKAARFAFFMSLFLTVFQQLSGMGVVLSYTEQIFDATNSKLTSSQSAIIVGVMQVICAPIAPIFTDKFGRRTMMLFSIFGAILSETLFGTFFTLKDQGKTMDSFSWLPLLSICIFMVAFFSGIANLPWAIIAEIYPTELKSVGSSIINTCCNFVGFAVLYFFKDLVNSIGMGGTFYLYSGILAVSAVIVFIWLPETKGRSFQEIQDIISGHKKYSNNMAMENPAYAQEK</sequence>
<evidence type="ECO:0000313" key="11">
    <source>
        <dbReference type="EMBL" id="CAH0550186.1"/>
    </source>
</evidence>
<gene>
    <name evidence="11" type="ORF">MELIAE_LOCUS3067</name>
</gene>
<evidence type="ECO:0000256" key="8">
    <source>
        <dbReference type="ARBA" id="ARBA00023180"/>
    </source>
</evidence>
<protein>
    <recommendedName>
        <fullName evidence="10">Major facilitator superfamily (MFS) profile domain-containing protein</fullName>
    </recommendedName>
</protein>
<dbReference type="SUPFAM" id="SSF103473">
    <property type="entry name" value="MFS general substrate transporter"/>
    <property type="match status" value="1"/>
</dbReference>
<keyword evidence="4" id="KW-0762">Sugar transport</keyword>
<feature type="domain" description="Major facilitator superfamily (MFS) profile" evidence="10">
    <location>
        <begin position="12"/>
        <end position="443"/>
    </location>
</feature>
<dbReference type="GO" id="GO:0022857">
    <property type="term" value="F:transmembrane transporter activity"/>
    <property type="evidence" value="ECO:0007669"/>
    <property type="project" value="InterPro"/>
</dbReference>
<feature type="transmembrane region" description="Helical" evidence="9">
    <location>
        <begin position="12"/>
        <end position="31"/>
    </location>
</feature>
<organism evidence="11 12">
    <name type="scientific">Brassicogethes aeneus</name>
    <name type="common">Rape pollen beetle</name>
    <name type="synonym">Meligethes aeneus</name>
    <dbReference type="NCBI Taxonomy" id="1431903"/>
    <lineage>
        <taxon>Eukaryota</taxon>
        <taxon>Metazoa</taxon>
        <taxon>Ecdysozoa</taxon>
        <taxon>Arthropoda</taxon>
        <taxon>Hexapoda</taxon>
        <taxon>Insecta</taxon>
        <taxon>Pterygota</taxon>
        <taxon>Neoptera</taxon>
        <taxon>Endopterygota</taxon>
        <taxon>Coleoptera</taxon>
        <taxon>Polyphaga</taxon>
        <taxon>Cucujiformia</taxon>
        <taxon>Nitidulidae</taxon>
        <taxon>Meligethinae</taxon>
        <taxon>Brassicogethes</taxon>
    </lineage>
</organism>
<feature type="transmembrane region" description="Helical" evidence="9">
    <location>
        <begin position="318"/>
        <end position="340"/>
    </location>
</feature>
<feature type="transmembrane region" description="Helical" evidence="9">
    <location>
        <begin position="143"/>
        <end position="163"/>
    </location>
</feature>
<dbReference type="InterPro" id="IPR050549">
    <property type="entry name" value="MFS_Trehalose_Transporter"/>
</dbReference>
<evidence type="ECO:0000256" key="3">
    <source>
        <dbReference type="ARBA" id="ARBA00022475"/>
    </source>
</evidence>
<name>A0A9P0AWT2_BRAAE</name>
<keyword evidence="12" id="KW-1185">Reference proteome</keyword>
<dbReference type="InterPro" id="IPR020846">
    <property type="entry name" value="MFS_dom"/>
</dbReference>
<evidence type="ECO:0000259" key="10">
    <source>
        <dbReference type="PROSITE" id="PS50850"/>
    </source>
</evidence>